<dbReference type="GO" id="GO:0070072">
    <property type="term" value="P:vacuolar proton-transporting V-type ATPase complex assembly"/>
    <property type="evidence" value="ECO:0007669"/>
    <property type="project" value="InterPro"/>
</dbReference>
<dbReference type="InterPro" id="IPR040357">
    <property type="entry name" value="Vma22/CCDC115"/>
</dbReference>
<evidence type="ECO:0000313" key="3">
    <source>
        <dbReference type="EMBL" id="CAD9410616.1"/>
    </source>
</evidence>
<evidence type="ECO:0000256" key="1">
    <source>
        <dbReference type="ARBA" id="ARBA00093634"/>
    </source>
</evidence>
<evidence type="ECO:0000256" key="2">
    <source>
        <dbReference type="SAM" id="MobiDB-lite"/>
    </source>
</evidence>
<organism evidence="3">
    <name type="scientific">Florenciella parvula</name>
    <dbReference type="NCBI Taxonomy" id="236787"/>
    <lineage>
        <taxon>Eukaryota</taxon>
        <taxon>Sar</taxon>
        <taxon>Stramenopiles</taxon>
        <taxon>Ochrophyta</taxon>
        <taxon>Dictyochophyceae</taxon>
        <taxon>Florenciellales</taxon>
        <taxon>Florenciella</taxon>
    </lineage>
</organism>
<reference evidence="3" key="1">
    <citation type="submission" date="2021-01" db="EMBL/GenBank/DDBJ databases">
        <authorList>
            <person name="Corre E."/>
            <person name="Pelletier E."/>
            <person name="Niang G."/>
            <person name="Scheremetjew M."/>
            <person name="Finn R."/>
            <person name="Kale V."/>
            <person name="Holt S."/>
            <person name="Cochrane G."/>
            <person name="Meng A."/>
            <person name="Brown T."/>
            <person name="Cohen L."/>
        </authorList>
    </citation>
    <scope>NUCLEOTIDE SEQUENCE</scope>
    <source>
        <strain evidence="3">RCC1693</strain>
    </source>
</reference>
<dbReference type="EMBL" id="HBGT01013627">
    <property type="protein sequence ID" value="CAD9410616.1"/>
    <property type="molecule type" value="Transcribed_RNA"/>
</dbReference>
<name>A0A7S2BYK8_9STRA</name>
<dbReference type="PANTHER" id="PTHR31996">
    <property type="entry name" value="COILED-COIL DOMAIN-CONTAINING PROTEIN 115"/>
    <property type="match status" value="1"/>
</dbReference>
<proteinExistence type="predicted"/>
<dbReference type="AlphaFoldDB" id="A0A7S2BYK8"/>
<feature type="compositionally biased region" description="Low complexity" evidence="2">
    <location>
        <begin position="202"/>
        <end position="220"/>
    </location>
</feature>
<feature type="region of interest" description="Disordered" evidence="2">
    <location>
        <begin position="82"/>
        <end position="129"/>
    </location>
</feature>
<sequence>MRSMAELQLTGEDEALVALFEKVDGLYAEQQRIAKSMRKGFLNITKARQSMGRNALSALNCRELVDAQVRVDATHEEDAGMLWERHRESPGAVASQNGAVRRRGAGGLSGPIDEDTVSSHTPDEPAADDAVQGAAQKNTLMLFGGLVPPPMRKAKADFALAVEHCIAAANVAQSIALAEREIRAKYPHMAPPQPPVMEEAEAGTAASGGSSSGLEAPPFS</sequence>
<protein>
    <recommendedName>
        <fullName evidence="1">Vacuolar ATPase assembly protein VMA22</fullName>
    </recommendedName>
</protein>
<dbReference type="GO" id="GO:0051082">
    <property type="term" value="F:unfolded protein binding"/>
    <property type="evidence" value="ECO:0007669"/>
    <property type="project" value="TreeGrafter"/>
</dbReference>
<feature type="region of interest" description="Disordered" evidence="2">
    <location>
        <begin position="188"/>
        <end position="220"/>
    </location>
</feature>
<dbReference type="PANTHER" id="PTHR31996:SF2">
    <property type="entry name" value="COILED-COIL DOMAIN-CONTAINING PROTEIN 115"/>
    <property type="match status" value="1"/>
</dbReference>
<accession>A0A7S2BYK8</accession>
<gene>
    <name evidence="3" type="ORF">FPAR1323_LOCUS7323</name>
</gene>